<comment type="similarity">
    <text evidence="1 4">Belongs to the aldehyde dehydrogenase family.</text>
</comment>
<dbReference type="PROSITE" id="PS00687">
    <property type="entry name" value="ALDEHYDE_DEHYDR_GLU"/>
    <property type="match status" value="1"/>
</dbReference>
<keyword evidence="2 4" id="KW-0560">Oxidoreductase</keyword>
<dbReference type="Gene3D" id="3.40.605.10">
    <property type="entry name" value="Aldehyde Dehydrogenase, Chain A, domain 1"/>
    <property type="match status" value="1"/>
</dbReference>
<dbReference type="AlphaFoldDB" id="A0A1A8TTJ7"/>
<dbReference type="STRING" id="1792290.MSP8886_04265"/>
<dbReference type="RefSeq" id="WP_067020884.1">
    <property type="nucleotide sequence ID" value="NZ_FLOB01000021.1"/>
</dbReference>
<feature type="domain" description="Aldehyde dehydrogenase" evidence="5">
    <location>
        <begin position="35"/>
        <end position="498"/>
    </location>
</feature>
<dbReference type="PROSITE" id="PS00070">
    <property type="entry name" value="ALDEHYDE_DEHYDR_CYS"/>
    <property type="match status" value="1"/>
</dbReference>
<gene>
    <name evidence="6" type="primary">betB_2</name>
    <name evidence="6" type="ORF">MSP8886_04265</name>
</gene>
<proteinExistence type="inferred from homology"/>
<evidence type="ECO:0000259" key="5">
    <source>
        <dbReference type="Pfam" id="PF00171"/>
    </source>
</evidence>
<dbReference type="InterPro" id="IPR016161">
    <property type="entry name" value="Ald_DH/histidinol_DH"/>
</dbReference>
<dbReference type="FunFam" id="3.40.309.10:FF:000012">
    <property type="entry name" value="Betaine aldehyde dehydrogenase"/>
    <property type="match status" value="1"/>
</dbReference>
<dbReference type="Proteomes" id="UP000092544">
    <property type="component" value="Unassembled WGS sequence"/>
</dbReference>
<feature type="active site" evidence="3">
    <location>
        <position position="275"/>
    </location>
</feature>
<reference evidence="6 7" key="1">
    <citation type="submission" date="2016-06" db="EMBL/GenBank/DDBJ databases">
        <authorList>
            <person name="Kjaerup R.B."/>
            <person name="Dalgaard T.S."/>
            <person name="Juul-Madsen H.R."/>
        </authorList>
    </citation>
    <scope>NUCLEOTIDE SEQUENCE [LARGE SCALE GENOMIC DNA]</scope>
    <source>
        <strain evidence="6 7">CECT 8886</strain>
    </source>
</reference>
<dbReference type="Pfam" id="PF00171">
    <property type="entry name" value="Aldedh"/>
    <property type="match status" value="1"/>
</dbReference>
<dbReference type="OrthoDB" id="9812625at2"/>
<dbReference type="Gene3D" id="3.40.309.10">
    <property type="entry name" value="Aldehyde Dehydrogenase, Chain A, domain 2"/>
    <property type="match status" value="1"/>
</dbReference>
<dbReference type="EC" id="1.2.1.8" evidence="6"/>
<evidence type="ECO:0000256" key="2">
    <source>
        <dbReference type="ARBA" id="ARBA00023002"/>
    </source>
</evidence>
<dbReference type="InterPro" id="IPR016162">
    <property type="entry name" value="Ald_DH_N"/>
</dbReference>
<evidence type="ECO:0000256" key="3">
    <source>
        <dbReference type="PROSITE-ProRule" id="PRU10007"/>
    </source>
</evidence>
<dbReference type="InterPro" id="IPR016163">
    <property type="entry name" value="Ald_DH_C"/>
</dbReference>
<dbReference type="InterPro" id="IPR015590">
    <property type="entry name" value="Aldehyde_DH_dom"/>
</dbReference>
<name>A0A1A8TTJ7_9GAMM</name>
<dbReference type="PANTHER" id="PTHR11699">
    <property type="entry name" value="ALDEHYDE DEHYDROGENASE-RELATED"/>
    <property type="match status" value="1"/>
</dbReference>
<keyword evidence="7" id="KW-1185">Reference proteome</keyword>
<organism evidence="6 7">
    <name type="scientific">Marinomonas spartinae</name>
    <dbReference type="NCBI Taxonomy" id="1792290"/>
    <lineage>
        <taxon>Bacteria</taxon>
        <taxon>Pseudomonadati</taxon>
        <taxon>Pseudomonadota</taxon>
        <taxon>Gammaproteobacteria</taxon>
        <taxon>Oceanospirillales</taxon>
        <taxon>Oceanospirillaceae</taxon>
        <taxon>Marinomonas</taxon>
    </lineage>
</organism>
<protein>
    <submittedName>
        <fullName evidence="6">NAD/NADP-dependent betaine aldehyde dehydrogenase</fullName>
        <ecNumber evidence="6">1.2.1.8</ecNumber>
    </submittedName>
</protein>
<evidence type="ECO:0000256" key="1">
    <source>
        <dbReference type="ARBA" id="ARBA00009986"/>
    </source>
</evidence>
<dbReference type="SUPFAM" id="SSF53720">
    <property type="entry name" value="ALDH-like"/>
    <property type="match status" value="1"/>
</dbReference>
<evidence type="ECO:0000313" key="7">
    <source>
        <dbReference type="Proteomes" id="UP000092544"/>
    </source>
</evidence>
<dbReference type="InterPro" id="IPR016160">
    <property type="entry name" value="Ald_DH_CS_CYS"/>
</dbReference>
<accession>A0A1A8TTJ7</accession>
<evidence type="ECO:0000256" key="4">
    <source>
        <dbReference type="RuleBase" id="RU003345"/>
    </source>
</evidence>
<evidence type="ECO:0000313" key="6">
    <source>
        <dbReference type="EMBL" id="SBS37785.1"/>
    </source>
</evidence>
<dbReference type="FunFam" id="3.40.605.10:FF:000007">
    <property type="entry name" value="NAD/NADP-dependent betaine aldehyde dehydrogenase"/>
    <property type="match status" value="1"/>
</dbReference>
<dbReference type="EMBL" id="FLOB01000021">
    <property type="protein sequence ID" value="SBS37785.1"/>
    <property type="molecule type" value="Genomic_DNA"/>
</dbReference>
<dbReference type="GO" id="GO:0008802">
    <property type="term" value="F:betaine-aldehyde dehydrogenase (NAD+) activity"/>
    <property type="evidence" value="ECO:0007669"/>
    <property type="project" value="UniProtKB-EC"/>
</dbReference>
<sequence length="502" mass="54215">MNETIKAMLEKYNVTPETRAFIEAGHQKMFIDGQFVDSEDGATLNIEDPSNGEHLLTVPKATVADLDRAVAAANRAFRTGPWAEMKPNERQALLFRMADVMEAHAQTLAELEAIDAGKAISGCHEVDIAGSIDFLRYMAGWTTKIEGSTRNVSCPGEAFGFTLKEPIGVVGAIVPWNWPLNMAMWKMCAPLVVGCTIVLKPAEITPMSMIYLMRIWQEAGLPDGVVNIVIGTGTEIGSPLAGHPGINKVSFTGSTPVGKLVGKAALENMNPATLELGGKSAMVAFDDANLEDIVTGTLQSVFFNSGQTCSAGSRLYVQRGLYDQAVAAVAKAANDMVVGDPLDTNITQGPQISRRQLDKILNYIESGKAEGARLVCGGEQVDRPGYYMQATVFADCNNSMKIVREEIFGPVLAVIPFDTEEEAVRLANDSDYGLTASVFTQDVSRAHRLLKKMEAGTVFVNTHDAMDSSLPFGGYKQSGIGRDLGPEQLEHFLQVKTVIMQL</sequence>
<dbReference type="InterPro" id="IPR029510">
    <property type="entry name" value="Ald_DH_CS_GLU"/>
</dbReference>
<dbReference type="FunFam" id="3.40.605.10:FF:000026">
    <property type="entry name" value="Aldehyde dehydrogenase, putative"/>
    <property type="match status" value="1"/>
</dbReference>